<feature type="transmembrane region" description="Helical" evidence="3">
    <location>
        <begin position="158"/>
        <end position="174"/>
    </location>
</feature>
<gene>
    <name evidence="5" type="ORF">SLOPH_1869</name>
</gene>
<dbReference type="PROSITE" id="PS50919">
    <property type="entry name" value="MIR"/>
    <property type="match status" value="1"/>
</dbReference>
<dbReference type="AlphaFoldDB" id="S7XTZ8"/>
<protein>
    <recommendedName>
        <fullName evidence="4">MIR domain-containing protein</fullName>
    </recommendedName>
</protein>
<feature type="transmembrane region" description="Helical" evidence="3">
    <location>
        <begin position="663"/>
        <end position="684"/>
    </location>
</feature>
<evidence type="ECO:0000256" key="1">
    <source>
        <dbReference type="ARBA" id="ARBA00022737"/>
    </source>
</evidence>
<feature type="transmembrane region" description="Helical" evidence="3">
    <location>
        <begin position="234"/>
        <end position="265"/>
    </location>
</feature>
<feature type="transmembrane region" description="Helical" evidence="3">
    <location>
        <begin position="740"/>
        <end position="757"/>
    </location>
</feature>
<evidence type="ECO:0000256" key="3">
    <source>
        <dbReference type="SAM" id="Phobius"/>
    </source>
</evidence>
<dbReference type="SMART" id="SM00472">
    <property type="entry name" value="MIR"/>
    <property type="match status" value="1"/>
</dbReference>
<evidence type="ECO:0000313" key="6">
    <source>
        <dbReference type="Proteomes" id="UP000014978"/>
    </source>
</evidence>
<dbReference type="InterPro" id="IPR036300">
    <property type="entry name" value="MIR_dom_sf"/>
</dbReference>
<keyword evidence="3" id="KW-1133">Transmembrane helix</keyword>
<sequence>MKITKEKLNQQCSHRQKKENISTQYRNTIYNFIRKNSYSIFIFIISLYYNNHKNISFIKVLDHYFHNYRNNYIFHTPYYPGIFIILYYISNLSNTLFEICRSNNYMISILNFLGYNTDLNQRIYNIENIIAYITYHILISSNLVIIDKIISFITRGIQSHNYMVIFYLLYHYYVDDNSFSRYKENTEFIVNSSINNVSYTFVLLAIYFLLLTFKNENNPETENISKNHSIFNRLNLLSLISLFISITINNHNILFIPIFMIYTLYNCYKYSIDINNNYMNIIKYYITNVFYYIISVSIILIIYFLHVKHHKNINYSYDNTMYSLKYKNNQHSEYVDKYIMDRSLITLINERTQLYMKVDVDNEGQEKVYSGCKDENSIWRVLKVHISDEKNTDNENSSITDNENKDEDNSEEENKIKDGSNVLYNLEEKIFLQDNDIIKLVNIKTGTYLHSHTIKIDEHFYETVCYGKYCEDTSCTNITDDNDYWTIKIIESNEEDTNERIQNTYKNNDYFNNTKKYIKARTSKIVLQHQVTGTYLGFRILDSNQKININNKKDTGIEVSNSLESIKESRYFYIEDNKNDINSMNVLYNKEIELYNRAKANKNNDTKLITKIERIKYLRNKSITKVLYYPSLNIFSKILEFYNKNINKKNTNADLKIIEPYEFIIIYPLILIYMIILILNYIFYKRYIEECEEIENKNKMNKKPEKDSKKYINCFSNNEYIPYIIKFIIRDISIKLHNTYNYFITLIILFLYIPYFLTTRRYT</sequence>
<dbReference type="SUPFAM" id="SSF82109">
    <property type="entry name" value="MIR domain"/>
    <property type="match status" value="1"/>
</dbReference>
<keyword evidence="3" id="KW-0472">Membrane</keyword>
<name>S7XTZ8_SPRLO</name>
<evidence type="ECO:0000259" key="4">
    <source>
        <dbReference type="PROSITE" id="PS50919"/>
    </source>
</evidence>
<feature type="transmembrane region" description="Helical" evidence="3">
    <location>
        <begin position="72"/>
        <end position="89"/>
    </location>
</feature>
<dbReference type="Proteomes" id="UP000014978">
    <property type="component" value="Unassembled WGS sequence"/>
</dbReference>
<dbReference type="OrthoDB" id="2196365at2759"/>
<feature type="region of interest" description="Disordered" evidence="2">
    <location>
        <begin position="392"/>
        <end position="416"/>
    </location>
</feature>
<dbReference type="InterPro" id="IPR016093">
    <property type="entry name" value="MIR_motif"/>
</dbReference>
<dbReference type="InParanoid" id="S7XTZ8"/>
<feature type="domain" description="MIR" evidence="4">
    <location>
        <begin position="429"/>
        <end position="490"/>
    </location>
</feature>
<evidence type="ECO:0000256" key="2">
    <source>
        <dbReference type="SAM" id="MobiDB-lite"/>
    </source>
</evidence>
<reference evidence="6" key="1">
    <citation type="journal article" date="2013" name="PLoS Genet.">
        <title>The genome of Spraguea lophii and the basis of host-microsporidian interactions.</title>
        <authorList>
            <person name="Campbell S.E."/>
            <person name="Williams T.A."/>
            <person name="Yousuf A."/>
            <person name="Soanes D.M."/>
            <person name="Paszkiewicz K.H."/>
            <person name="Williams B.A.P."/>
        </authorList>
    </citation>
    <scope>NUCLEOTIDE SEQUENCE [LARGE SCALE GENOMIC DNA]</scope>
    <source>
        <strain evidence="6">42_110</strain>
    </source>
</reference>
<proteinExistence type="predicted"/>
<keyword evidence="1" id="KW-0677">Repeat</keyword>
<evidence type="ECO:0000313" key="5">
    <source>
        <dbReference type="EMBL" id="EPR79373.1"/>
    </source>
</evidence>
<keyword evidence="6" id="KW-1185">Reference proteome</keyword>
<feature type="non-terminal residue" evidence="5">
    <location>
        <position position="763"/>
    </location>
</feature>
<dbReference type="VEuPathDB" id="MicrosporidiaDB:SLOPH_1869"/>
<feature type="transmembrane region" description="Helical" evidence="3">
    <location>
        <begin position="285"/>
        <end position="305"/>
    </location>
</feature>
<dbReference type="EMBL" id="ATCN01000280">
    <property type="protein sequence ID" value="EPR79373.1"/>
    <property type="molecule type" value="Genomic_DNA"/>
</dbReference>
<dbReference type="HOGENOM" id="CLU_365877_0_0_1"/>
<feature type="transmembrane region" description="Helical" evidence="3">
    <location>
        <begin position="194"/>
        <end position="213"/>
    </location>
</feature>
<keyword evidence="3" id="KW-0812">Transmembrane</keyword>
<dbReference type="Gene3D" id="2.80.10.50">
    <property type="match status" value="1"/>
</dbReference>
<organism evidence="5 6">
    <name type="scientific">Spraguea lophii (strain 42_110)</name>
    <name type="common">Microsporidian parasite</name>
    <dbReference type="NCBI Taxonomy" id="1358809"/>
    <lineage>
        <taxon>Eukaryota</taxon>
        <taxon>Fungi</taxon>
        <taxon>Fungi incertae sedis</taxon>
        <taxon>Microsporidia</taxon>
        <taxon>Spragueidae</taxon>
        <taxon>Spraguea</taxon>
    </lineage>
</organism>
<feature type="transmembrane region" description="Helical" evidence="3">
    <location>
        <begin position="129"/>
        <end position="146"/>
    </location>
</feature>
<accession>S7XTZ8</accession>
<comment type="caution">
    <text evidence="5">The sequence shown here is derived from an EMBL/GenBank/DDBJ whole genome shotgun (WGS) entry which is preliminary data.</text>
</comment>